<accession>A0A5C3PCU8</accession>
<evidence type="ECO:0000313" key="1">
    <source>
        <dbReference type="EMBL" id="TFK87426.1"/>
    </source>
</evidence>
<reference evidence="1 2" key="1">
    <citation type="journal article" date="2019" name="Nat. Ecol. Evol.">
        <title>Megaphylogeny resolves global patterns of mushroom evolution.</title>
        <authorList>
            <person name="Varga T."/>
            <person name="Krizsan K."/>
            <person name="Foldi C."/>
            <person name="Dima B."/>
            <person name="Sanchez-Garcia M."/>
            <person name="Sanchez-Ramirez S."/>
            <person name="Szollosi G.J."/>
            <person name="Szarkandi J.G."/>
            <person name="Papp V."/>
            <person name="Albert L."/>
            <person name="Andreopoulos W."/>
            <person name="Angelini C."/>
            <person name="Antonin V."/>
            <person name="Barry K.W."/>
            <person name="Bougher N.L."/>
            <person name="Buchanan P."/>
            <person name="Buyck B."/>
            <person name="Bense V."/>
            <person name="Catcheside P."/>
            <person name="Chovatia M."/>
            <person name="Cooper J."/>
            <person name="Damon W."/>
            <person name="Desjardin D."/>
            <person name="Finy P."/>
            <person name="Geml J."/>
            <person name="Haridas S."/>
            <person name="Hughes K."/>
            <person name="Justo A."/>
            <person name="Karasinski D."/>
            <person name="Kautmanova I."/>
            <person name="Kiss B."/>
            <person name="Kocsube S."/>
            <person name="Kotiranta H."/>
            <person name="LaButti K.M."/>
            <person name="Lechner B.E."/>
            <person name="Liimatainen K."/>
            <person name="Lipzen A."/>
            <person name="Lukacs Z."/>
            <person name="Mihaltcheva S."/>
            <person name="Morgado L.N."/>
            <person name="Niskanen T."/>
            <person name="Noordeloos M.E."/>
            <person name="Ohm R.A."/>
            <person name="Ortiz-Santana B."/>
            <person name="Ovrebo C."/>
            <person name="Racz N."/>
            <person name="Riley R."/>
            <person name="Savchenko A."/>
            <person name="Shiryaev A."/>
            <person name="Soop K."/>
            <person name="Spirin V."/>
            <person name="Szebenyi C."/>
            <person name="Tomsovsky M."/>
            <person name="Tulloss R.E."/>
            <person name="Uehling J."/>
            <person name="Grigoriev I.V."/>
            <person name="Vagvolgyi C."/>
            <person name="Papp T."/>
            <person name="Martin F.M."/>
            <person name="Miettinen O."/>
            <person name="Hibbett D.S."/>
            <person name="Nagy L.G."/>
        </authorList>
    </citation>
    <scope>NUCLEOTIDE SEQUENCE [LARGE SCALE GENOMIC DNA]</scope>
    <source>
        <strain evidence="1 2">HHB13444</strain>
    </source>
</reference>
<name>A0A5C3PCU8_9APHY</name>
<gene>
    <name evidence="1" type="ORF">K466DRAFT_599497</name>
</gene>
<protein>
    <submittedName>
        <fullName evidence="1">Uncharacterized protein</fullName>
    </submittedName>
</protein>
<dbReference type="EMBL" id="ML211154">
    <property type="protein sequence ID" value="TFK87426.1"/>
    <property type="molecule type" value="Genomic_DNA"/>
</dbReference>
<dbReference type="Proteomes" id="UP000308197">
    <property type="component" value="Unassembled WGS sequence"/>
</dbReference>
<keyword evidence="2" id="KW-1185">Reference proteome</keyword>
<proteinExistence type="predicted"/>
<organism evidence="1 2">
    <name type="scientific">Polyporus arcularius HHB13444</name>
    <dbReference type="NCBI Taxonomy" id="1314778"/>
    <lineage>
        <taxon>Eukaryota</taxon>
        <taxon>Fungi</taxon>
        <taxon>Dikarya</taxon>
        <taxon>Basidiomycota</taxon>
        <taxon>Agaricomycotina</taxon>
        <taxon>Agaricomycetes</taxon>
        <taxon>Polyporales</taxon>
        <taxon>Polyporaceae</taxon>
        <taxon>Polyporus</taxon>
    </lineage>
</organism>
<sequence length="191" mass="19900">MRNKVARRITSPDSIFPLHPVGNLQVFSLVNPSSAVRAHIRNAASSQVGGESDVLGVLRLAAPFTGALELPPSSPSKRINIRIPGGVSGSPNIALEGGHGTGPYRSTLLGETLLWLVPTSTMVGGVSPECSVSESETCRPVALPPWVAVVVSASCVLPSRSRTGYPGEMLSDGTLIATFDQVLRGDAVFVC</sequence>
<dbReference type="InParanoid" id="A0A5C3PCU8"/>
<dbReference type="AlphaFoldDB" id="A0A5C3PCU8"/>
<evidence type="ECO:0000313" key="2">
    <source>
        <dbReference type="Proteomes" id="UP000308197"/>
    </source>
</evidence>